<feature type="compositionally biased region" description="Low complexity" evidence="13">
    <location>
        <begin position="364"/>
        <end position="377"/>
    </location>
</feature>
<dbReference type="GO" id="GO:0005876">
    <property type="term" value="C:spindle microtubule"/>
    <property type="evidence" value="ECO:0007669"/>
    <property type="project" value="TreeGrafter"/>
</dbReference>
<keyword evidence="12" id="KW-0137">Centromere</keyword>
<evidence type="ECO:0000256" key="9">
    <source>
        <dbReference type="ARBA" id="ARBA00022838"/>
    </source>
</evidence>
<sequence length="647" mass="71644">MVYRVCVSASSRKEEPSLKTVWRQFACLSVARQNMDTSSRFFAKLRSLAVFLDTERANLEQAASQNLDLDDDVTESGAVQALHELHSEVRGLKKQVQSQVASQEDGSTELRSFIKACMVLKQRTTEDIDRIQRHYEKYGYKTQKASLKPEVNCKGEADARSVDDEPEEEPSEETAGDEEEPDEAPECETPEKMPPPAVDPMRTPQLSDFGLSALHLQMVLGNPELSQDVAPVPAVALTPPSLTMTMQESQPKTPKCSLRMDEEALTPRLEDFGITESTMCFNNDFTMDLFRKKPPKDRQTNSTTQETAQRPPHSQPTAPSCVSLGRLSRDSMESPEVPVFSTLEIKMNKQLGQSCSLPNRVSDPDSPSRPSAAAATPELPMFETPYISKLISARKETKQNEGEGLTGSLKSTSYPAEGPSVTAPSSEMPQMPVSLSQLEETTPEMPRLQSFFSSTLPCIGAGSRSAVTEPPGPLLQADEHTQDWCLATPRIRMEFDVEPRTPEMPDMSSITQDIFKLVAQANNKQTTTTSVHTSSKASLNTLAPGKENRAQSVAQVSEKEFHGLASYMKQIPLTSLNLALNKINQVLEKRRTDGEPNSEEFHMEDLRKILDVGPQAPMYILCLVELKRLENVQGFGRNASFKILTKA</sequence>
<evidence type="ECO:0000256" key="3">
    <source>
        <dbReference type="ARBA" id="ARBA00007716"/>
    </source>
</evidence>
<feature type="region of interest" description="Disordered" evidence="13">
    <location>
        <begin position="354"/>
        <end position="379"/>
    </location>
</feature>
<keyword evidence="4" id="KW-0158">Chromosome</keyword>
<evidence type="ECO:0000256" key="2">
    <source>
        <dbReference type="ARBA" id="ARBA00004629"/>
    </source>
</evidence>
<feature type="region of interest" description="Disordered" evidence="13">
    <location>
        <begin position="149"/>
        <end position="205"/>
    </location>
</feature>
<dbReference type="PANTHER" id="PTHR48118:SF1">
    <property type="entry name" value="SPINDLE AND KINETOCHORE-ASSOCIATED PROTEIN 3"/>
    <property type="match status" value="1"/>
</dbReference>
<dbReference type="Proteomes" id="UP000327468">
    <property type="component" value="Chromosome 5"/>
</dbReference>
<dbReference type="AlphaFoldDB" id="A0A5N5PDS9"/>
<keyword evidence="10" id="KW-0206">Cytoskeleton</keyword>
<protein>
    <submittedName>
        <fullName evidence="14">Uncharacterized protein</fullName>
    </submittedName>
</protein>
<proteinExistence type="inferred from homology"/>
<comment type="similarity">
    <text evidence="3">Belongs to the SKA3 family.</text>
</comment>
<evidence type="ECO:0000256" key="12">
    <source>
        <dbReference type="ARBA" id="ARBA00023328"/>
    </source>
</evidence>
<evidence type="ECO:0000256" key="5">
    <source>
        <dbReference type="ARBA" id="ARBA00022490"/>
    </source>
</evidence>
<gene>
    <name evidence="14" type="ORF">PHYPO_G00204240</name>
</gene>
<keyword evidence="11" id="KW-0131">Cell cycle</keyword>
<evidence type="ECO:0000256" key="1">
    <source>
        <dbReference type="ARBA" id="ARBA00004186"/>
    </source>
</evidence>
<dbReference type="GO" id="GO:0051301">
    <property type="term" value="P:cell division"/>
    <property type="evidence" value="ECO:0007669"/>
    <property type="project" value="UniProtKB-KW"/>
</dbReference>
<evidence type="ECO:0000256" key="8">
    <source>
        <dbReference type="ARBA" id="ARBA00022776"/>
    </source>
</evidence>
<comment type="caution">
    <text evidence="14">The sequence shown here is derived from an EMBL/GenBank/DDBJ whole genome shotgun (WGS) entry which is preliminary data.</text>
</comment>
<feature type="region of interest" description="Disordered" evidence="13">
    <location>
        <begin position="395"/>
        <end position="430"/>
    </location>
</feature>
<keyword evidence="6" id="KW-0132">Cell division</keyword>
<evidence type="ECO:0000256" key="6">
    <source>
        <dbReference type="ARBA" id="ARBA00022618"/>
    </source>
</evidence>
<name>A0A5N5PDS9_PANHP</name>
<dbReference type="GO" id="GO:0000940">
    <property type="term" value="C:outer kinetochore"/>
    <property type="evidence" value="ECO:0007669"/>
    <property type="project" value="InterPro"/>
</dbReference>
<feature type="compositionally biased region" description="Acidic residues" evidence="13">
    <location>
        <begin position="164"/>
        <end position="188"/>
    </location>
</feature>
<feature type="region of interest" description="Disordered" evidence="13">
    <location>
        <begin position="290"/>
        <end position="335"/>
    </location>
</feature>
<dbReference type="GO" id="GO:0000278">
    <property type="term" value="P:mitotic cell cycle"/>
    <property type="evidence" value="ECO:0007669"/>
    <property type="project" value="TreeGrafter"/>
</dbReference>
<dbReference type="PANTHER" id="PTHR48118">
    <property type="entry name" value="SPINDLE AND KINETOCHORE-ASSOCIATED PROTEIN 3"/>
    <property type="match status" value="1"/>
</dbReference>
<keyword evidence="5" id="KW-0963">Cytoplasm</keyword>
<evidence type="ECO:0000256" key="10">
    <source>
        <dbReference type="ARBA" id="ARBA00023212"/>
    </source>
</evidence>
<reference evidence="14 15" key="1">
    <citation type="submission" date="2019-06" db="EMBL/GenBank/DDBJ databases">
        <title>A chromosome-scale genome assembly of the striped catfish, Pangasianodon hypophthalmus.</title>
        <authorList>
            <person name="Wen M."/>
            <person name="Zahm M."/>
            <person name="Roques C."/>
            <person name="Cabau C."/>
            <person name="Klopp C."/>
            <person name="Donnadieu C."/>
            <person name="Jouanno E."/>
            <person name="Avarre J.-C."/>
            <person name="Campet M."/>
            <person name="Ha T.T.T."/>
            <person name="Dugue R."/>
            <person name="Lampietro C."/>
            <person name="Louis A."/>
            <person name="Herpin A."/>
            <person name="Echchiki A."/>
            <person name="Berthelot C."/>
            <person name="Parey E."/>
            <person name="Roest-Crollius H."/>
            <person name="Braasch I."/>
            <person name="Postlethwait J."/>
            <person name="Bobe J."/>
            <person name="Montfort J."/>
            <person name="Bouchez O."/>
            <person name="Begum T."/>
            <person name="Schartl M."/>
            <person name="Guiguen Y."/>
        </authorList>
    </citation>
    <scope>NUCLEOTIDE SEQUENCE [LARGE SCALE GENOMIC DNA]</scope>
    <source>
        <strain evidence="14 15">Indonesia</strain>
        <tissue evidence="14">Blood</tissue>
    </source>
</reference>
<accession>A0A5N5PDS9</accession>
<organism evidence="14 15">
    <name type="scientific">Pangasianodon hypophthalmus</name>
    <name type="common">Striped catfish</name>
    <name type="synonym">Helicophagus hypophthalmus</name>
    <dbReference type="NCBI Taxonomy" id="310915"/>
    <lineage>
        <taxon>Eukaryota</taxon>
        <taxon>Metazoa</taxon>
        <taxon>Chordata</taxon>
        <taxon>Craniata</taxon>
        <taxon>Vertebrata</taxon>
        <taxon>Euteleostomi</taxon>
        <taxon>Actinopterygii</taxon>
        <taxon>Neopterygii</taxon>
        <taxon>Teleostei</taxon>
        <taxon>Ostariophysi</taxon>
        <taxon>Siluriformes</taxon>
        <taxon>Pangasiidae</taxon>
        <taxon>Pangasianodon</taxon>
    </lineage>
</organism>
<keyword evidence="9" id="KW-0995">Kinetochore</keyword>
<dbReference type="GO" id="GO:0007059">
    <property type="term" value="P:chromosome segregation"/>
    <property type="evidence" value="ECO:0007669"/>
    <property type="project" value="InterPro"/>
</dbReference>
<keyword evidence="15" id="KW-1185">Reference proteome</keyword>
<comment type="subcellular location">
    <subcellularLocation>
        <location evidence="2">Chromosome</location>
        <location evidence="2">Centromere</location>
        <location evidence="2">Kinetochore</location>
    </subcellularLocation>
    <subcellularLocation>
        <location evidence="1">Cytoplasm</location>
        <location evidence="1">Cytoskeleton</location>
        <location evidence="1">Spindle</location>
    </subcellularLocation>
</comment>
<dbReference type="Gene3D" id="6.10.250.1400">
    <property type="match status" value="1"/>
</dbReference>
<keyword evidence="8" id="KW-0498">Mitosis</keyword>
<dbReference type="InterPro" id="IPR033341">
    <property type="entry name" value="SKA3"/>
</dbReference>
<evidence type="ECO:0000313" key="15">
    <source>
        <dbReference type="Proteomes" id="UP000327468"/>
    </source>
</evidence>
<evidence type="ECO:0000256" key="13">
    <source>
        <dbReference type="SAM" id="MobiDB-lite"/>
    </source>
</evidence>
<evidence type="ECO:0000256" key="7">
    <source>
        <dbReference type="ARBA" id="ARBA00022701"/>
    </source>
</evidence>
<evidence type="ECO:0000256" key="11">
    <source>
        <dbReference type="ARBA" id="ARBA00023306"/>
    </source>
</evidence>
<feature type="compositionally biased region" description="Basic and acidic residues" evidence="13">
    <location>
        <begin position="151"/>
        <end position="163"/>
    </location>
</feature>
<evidence type="ECO:0000256" key="4">
    <source>
        <dbReference type="ARBA" id="ARBA00022454"/>
    </source>
</evidence>
<evidence type="ECO:0000313" key="14">
    <source>
        <dbReference type="EMBL" id="KAB5576936.1"/>
    </source>
</evidence>
<dbReference type="EMBL" id="VFJC01000006">
    <property type="protein sequence ID" value="KAB5576936.1"/>
    <property type="molecule type" value="Genomic_DNA"/>
</dbReference>
<keyword evidence="7" id="KW-0493">Microtubule</keyword>